<reference evidence="2" key="1">
    <citation type="journal article" date="2020" name="Stud. Mycol.">
        <title>101 Dothideomycetes genomes: a test case for predicting lifestyles and emergence of pathogens.</title>
        <authorList>
            <person name="Haridas S."/>
            <person name="Albert R."/>
            <person name="Binder M."/>
            <person name="Bloem J."/>
            <person name="Labutti K."/>
            <person name="Salamov A."/>
            <person name="Andreopoulos B."/>
            <person name="Baker S."/>
            <person name="Barry K."/>
            <person name="Bills G."/>
            <person name="Bluhm B."/>
            <person name="Cannon C."/>
            <person name="Castanera R."/>
            <person name="Culley D."/>
            <person name="Daum C."/>
            <person name="Ezra D."/>
            <person name="Gonzalez J."/>
            <person name="Henrissat B."/>
            <person name="Kuo A."/>
            <person name="Liang C."/>
            <person name="Lipzen A."/>
            <person name="Lutzoni F."/>
            <person name="Magnuson J."/>
            <person name="Mondo S."/>
            <person name="Nolan M."/>
            <person name="Ohm R."/>
            <person name="Pangilinan J."/>
            <person name="Park H.-J."/>
            <person name="Ramirez L."/>
            <person name="Alfaro M."/>
            <person name="Sun H."/>
            <person name="Tritt A."/>
            <person name="Yoshinaga Y."/>
            <person name="Zwiers L.-H."/>
            <person name="Turgeon B."/>
            <person name="Goodwin S."/>
            <person name="Spatafora J."/>
            <person name="Crous P."/>
            <person name="Grigoriev I."/>
        </authorList>
    </citation>
    <scope>NUCLEOTIDE SEQUENCE</scope>
    <source>
        <strain evidence="2">CBS 107.79</strain>
    </source>
</reference>
<feature type="transmembrane region" description="Helical" evidence="1">
    <location>
        <begin position="969"/>
        <end position="990"/>
    </location>
</feature>
<dbReference type="Proteomes" id="UP000800036">
    <property type="component" value="Unassembled WGS sequence"/>
</dbReference>
<feature type="transmembrane region" description="Helical" evidence="1">
    <location>
        <begin position="648"/>
        <end position="669"/>
    </location>
</feature>
<keyword evidence="3" id="KW-1185">Reference proteome</keyword>
<name>A0A6A5UIA9_9PLEO</name>
<feature type="transmembrane region" description="Helical" evidence="1">
    <location>
        <begin position="840"/>
        <end position="859"/>
    </location>
</feature>
<feature type="transmembrane region" description="Helical" evidence="1">
    <location>
        <begin position="801"/>
        <end position="820"/>
    </location>
</feature>
<accession>A0A6A5UIA9</accession>
<keyword evidence="1" id="KW-0472">Membrane</keyword>
<proteinExistence type="predicted"/>
<feature type="transmembrane region" description="Helical" evidence="1">
    <location>
        <begin position="714"/>
        <end position="736"/>
    </location>
</feature>
<evidence type="ECO:0000313" key="3">
    <source>
        <dbReference type="Proteomes" id="UP000800036"/>
    </source>
</evidence>
<protein>
    <submittedName>
        <fullName evidence="2">Uncharacterized protein</fullName>
    </submittedName>
</protein>
<keyword evidence="1" id="KW-1133">Transmembrane helix</keyword>
<feature type="transmembrane region" description="Helical" evidence="1">
    <location>
        <begin position="561"/>
        <end position="585"/>
    </location>
</feature>
<dbReference type="AlphaFoldDB" id="A0A6A5UIA9"/>
<gene>
    <name evidence="2" type="ORF">BU23DRAFT_63265</name>
</gene>
<feature type="transmembrane region" description="Helical" evidence="1">
    <location>
        <begin position="681"/>
        <end position="702"/>
    </location>
</feature>
<keyword evidence="1" id="KW-0812">Transmembrane</keyword>
<evidence type="ECO:0000313" key="2">
    <source>
        <dbReference type="EMBL" id="KAF1964384.1"/>
    </source>
</evidence>
<dbReference type="EMBL" id="ML976790">
    <property type="protein sequence ID" value="KAF1964384.1"/>
    <property type="molecule type" value="Genomic_DNA"/>
</dbReference>
<feature type="transmembrane region" description="Helical" evidence="1">
    <location>
        <begin position="910"/>
        <end position="926"/>
    </location>
</feature>
<evidence type="ECO:0000256" key="1">
    <source>
        <dbReference type="SAM" id="Phobius"/>
    </source>
</evidence>
<dbReference type="OrthoDB" id="626167at2759"/>
<organism evidence="2 3">
    <name type="scientific">Bimuria novae-zelandiae CBS 107.79</name>
    <dbReference type="NCBI Taxonomy" id="1447943"/>
    <lineage>
        <taxon>Eukaryota</taxon>
        <taxon>Fungi</taxon>
        <taxon>Dikarya</taxon>
        <taxon>Ascomycota</taxon>
        <taxon>Pezizomycotina</taxon>
        <taxon>Dothideomycetes</taxon>
        <taxon>Pleosporomycetidae</taxon>
        <taxon>Pleosporales</taxon>
        <taxon>Massarineae</taxon>
        <taxon>Didymosphaeriaceae</taxon>
        <taxon>Bimuria</taxon>
    </lineage>
</organism>
<sequence>MIPHFSGSTLLQPLVHPEEVDCWDFKWLIQDIQSCLDGLPRPNSNHRRSKASLRMLQDRIYAMFRLRSRIPLCCLRHSGLTANHLQLAMEKDCCFAVLAWGFRGCIGIEESATISMDVLGAWISQQRRKHSDAWKVTNIVMRLLLLLESGCKLEYPLPTKAGPKSVLRIMLEMIYDLKHDTAREIFVDSLLRLQLVAIDQERSDSMRSSLRYFLTGTGISDCLGEPNESDAVGWTTMLHEAINIPMYNLVEAVVLNGFEISALDAQGQTAYQCIAALKRDLGSHGNAALDLDRIEALLSQSSIATWTPVQTHAQDQRSTLALPMGWEVSTVSRKVYNRSARRRSKIITHQQRSAYISRHFNSLTLKRPTFSFFSDQRLALGFRKIHLPGQTYYLDLLRFIRPPFSLPSRDRTVNELFSDEWYEQEAKQSDNFHSKTLRHSLEARTRSLRDGLRAVSLIYQTIWFGSLDALYTTKRAIAVSVSHAMEAFKSRCEGTRCGERFHSRMSLRGSNALRFFGRILRSLIGWTLAITFPRQSLNLFLGCVPLSLAANRLGLPNVAKVSLHLISLGASCSVSQTALLVFTILRKSEDSGTSFTTFKKPGSRMRFTSHISPTIGTISDAERELSRLQAQFPIRRTRNKVVDFVNKFTYSVIVPLANIHTELFFITHISSFGITNAMVDFVIAAITWNFAMCSLAVALKVLKKDYLAHKCHIFACLSLMFVVDISASTAISTLLAEVVPAILLIKYAEFWLQKAQSSVGRGYNISLTWAYQWFWDDTREIFGYSLLPDIHLTEAPRPKNFFYLLPIATIALPISMMLNWKLSSEIIEITVGQKKAMQILILYLLIPCSTRLGYFLIGFDEWLTTVSEGGYGHYMEHPSDRTYPPDSSKNATLRPDFFAERYIAPNTHTFVLWAIMYPVISFVRLLEHQPFAFQLPSLDIPRTVLIIVCLINARYASGFKERGRSLTHLFIFCGIVLVLQQGYLIARLYIS</sequence>